<dbReference type="InterPro" id="IPR000073">
    <property type="entry name" value="AB_hydrolase_1"/>
</dbReference>
<dbReference type="Gene3D" id="3.40.50.1820">
    <property type="entry name" value="alpha/beta hydrolase"/>
    <property type="match status" value="1"/>
</dbReference>
<proteinExistence type="predicted"/>
<gene>
    <name evidence="2" type="ORF">GCM10010178_30950</name>
</gene>
<dbReference type="InterPro" id="IPR050471">
    <property type="entry name" value="AB_hydrolase"/>
</dbReference>
<evidence type="ECO:0000313" key="2">
    <source>
        <dbReference type="EMBL" id="GGU36466.1"/>
    </source>
</evidence>
<name>A0ABQ2UK58_9PSEU</name>
<dbReference type="EMBL" id="BMRE01000010">
    <property type="protein sequence ID" value="GGU36466.1"/>
    <property type="molecule type" value="Genomic_DNA"/>
</dbReference>
<organism evidence="2 3">
    <name type="scientific">Lentzea flava</name>
    <dbReference type="NCBI Taxonomy" id="103732"/>
    <lineage>
        <taxon>Bacteria</taxon>
        <taxon>Bacillati</taxon>
        <taxon>Actinomycetota</taxon>
        <taxon>Actinomycetes</taxon>
        <taxon>Pseudonocardiales</taxon>
        <taxon>Pseudonocardiaceae</taxon>
        <taxon>Lentzea</taxon>
    </lineage>
</organism>
<accession>A0ABQ2UK58</accession>
<dbReference type="PANTHER" id="PTHR43433:SF5">
    <property type="entry name" value="AB HYDROLASE-1 DOMAIN-CONTAINING PROTEIN"/>
    <property type="match status" value="1"/>
</dbReference>
<dbReference type="InterPro" id="IPR029058">
    <property type="entry name" value="AB_hydrolase_fold"/>
</dbReference>
<keyword evidence="3" id="KW-1185">Reference proteome</keyword>
<dbReference type="GO" id="GO:0016787">
    <property type="term" value="F:hydrolase activity"/>
    <property type="evidence" value="ECO:0007669"/>
    <property type="project" value="UniProtKB-KW"/>
</dbReference>
<dbReference type="RefSeq" id="WP_189254333.1">
    <property type="nucleotide sequence ID" value="NZ_BMRE01000010.1"/>
</dbReference>
<feature type="domain" description="AB hydrolase-1" evidence="1">
    <location>
        <begin position="21"/>
        <end position="256"/>
    </location>
</feature>
<protein>
    <submittedName>
        <fullName evidence="2">Alpha/beta hydrolase</fullName>
    </submittedName>
</protein>
<evidence type="ECO:0000259" key="1">
    <source>
        <dbReference type="Pfam" id="PF00561"/>
    </source>
</evidence>
<keyword evidence="2" id="KW-0378">Hydrolase</keyword>
<reference evidence="3" key="1">
    <citation type="journal article" date="2019" name="Int. J. Syst. Evol. Microbiol.">
        <title>The Global Catalogue of Microorganisms (GCM) 10K type strain sequencing project: providing services to taxonomists for standard genome sequencing and annotation.</title>
        <authorList>
            <consortium name="The Broad Institute Genomics Platform"/>
            <consortium name="The Broad Institute Genome Sequencing Center for Infectious Disease"/>
            <person name="Wu L."/>
            <person name="Ma J."/>
        </authorList>
    </citation>
    <scope>NUCLEOTIDE SEQUENCE [LARGE SCALE GENOMIC DNA]</scope>
    <source>
        <strain evidence="3">JCM 3296</strain>
    </source>
</reference>
<sequence length="270" mass="28907">MITSTDGTAIAHRTTGSGPGLLVVPGAMETAEDFQRFADALSDEYTVHVLDRRGRGESGPHRAGHGLRTEVEDVRAVLDATGAERVFGVSSGAVIALQAALQLPGITHVAAYEPPFDVVKRKGGVLTRFEEEVRAGKDLEAVVTITKGLGIGPRWMRLGLRLTPRALLVAMLRKIQADEGEDLFEGLPTVSHDLRIVEEGGANLARFAALRPHVLLIGGTDSPRDLTSGLHALADVLPRAEKILVENAHHLTPSDEPRLVVPALRGFLKT</sequence>
<evidence type="ECO:0000313" key="3">
    <source>
        <dbReference type="Proteomes" id="UP000649573"/>
    </source>
</evidence>
<dbReference type="SUPFAM" id="SSF53474">
    <property type="entry name" value="alpha/beta-Hydrolases"/>
    <property type="match status" value="1"/>
</dbReference>
<dbReference type="PANTHER" id="PTHR43433">
    <property type="entry name" value="HYDROLASE, ALPHA/BETA FOLD FAMILY PROTEIN"/>
    <property type="match status" value="1"/>
</dbReference>
<dbReference type="Proteomes" id="UP000649573">
    <property type="component" value="Unassembled WGS sequence"/>
</dbReference>
<dbReference type="Pfam" id="PF00561">
    <property type="entry name" value="Abhydrolase_1"/>
    <property type="match status" value="1"/>
</dbReference>
<comment type="caution">
    <text evidence="2">The sequence shown here is derived from an EMBL/GenBank/DDBJ whole genome shotgun (WGS) entry which is preliminary data.</text>
</comment>